<dbReference type="HAMAP" id="MF_00569">
    <property type="entry name" value="NadA_type3"/>
    <property type="match status" value="1"/>
</dbReference>
<keyword evidence="8" id="KW-0479">Metal-binding</keyword>
<protein>
    <recommendedName>
        <fullName evidence="3">quinolinate synthase</fullName>
        <ecNumber evidence="3">2.5.1.72</ecNumber>
    </recommendedName>
</protein>
<evidence type="ECO:0000256" key="3">
    <source>
        <dbReference type="ARBA" id="ARBA00012669"/>
    </source>
</evidence>
<evidence type="ECO:0000256" key="10">
    <source>
        <dbReference type="ARBA" id="ARBA00023014"/>
    </source>
</evidence>
<dbReference type="NCBIfam" id="NF006883">
    <property type="entry name" value="PRK09375.2-4"/>
    <property type="match status" value="1"/>
</dbReference>
<keyword evidence="10" id="KW-0411">Iron-sulfur</keyword>
<keyword evidence="5" id="KW-0963">Cytoplasm</keyword>
<comment type="cofactor">
    <cofactor evidence="1">
        <name>[4Fe-4S] cluster</name>
        <dbReference type="ChEBI" id="CHEBI:49883"/>
    </cofactor>
</comment>
<name>A0A3B0Y9K1_9ZZZZ</name>
<evidence type="ECO:0000313" key="11">
    <source>
        <dbReference type="EMBL" id="VAW72227.1"/>
    </source>
</evidence>
<dbReference type="EC" id="2.5.1.72" evidence="3"/>
<evidence type="ECO:0000256" key="8">
    <source>
        <dbReference type="ARBA" id="ARBA00022723"/>
    </source>
</evidence>
<evidence type="ECO:0000256" key="6">
    <source>
        <dbReference type="ARBA" id="ARBA00022642"/>
    </source>
</evidence>
<dbReference type="PANTHER" id="PTHR30573:SF0">
    <property type="entry name" value="QUINOLINATE SYNTHASE, CHLOROPLASTIC"/>
    <property type="match status" value="1"/>
</dbReference>
<dbReference type="GO" id="GO:0008987">
    <property type="term" value="F:quinolinate synthetase A activity"/>
    <property type="evidence" value="ECO:0007669"/>
    <property type="project" value="InterPro"/>
</dbReference>
<keyword evidence="6" id="KW-0662">Pyridine nucleotide biosynthesis</keyword>
<keyword evidence="4" id="KW-0004">4Fe-4S</keyword>
<dbReference type="EMBL" id="UOFL01000036">
    <property type="protein sequence ID" value="VAW72227.1"/>
    <property type="molecule type" value="Genomic_DNA"/>
</dbReference>
<gene>
    <name evidence="11" type="ORF">MNBD_GAMMA12-1659</name>
</gene>
<evidence type="ECO:0000256" key="2">
    <source>
        <dbReference type="ARBA" id="ARBA00005065"/>
    </source>
</evidence>
<dbReference type="Pfam" id="PF02445">
    <property type="entry name" value="NadA"/>
    <property type="match status" value="1"/>
</dbReference>
<dbReference type="SUPFAM" id="SSF142754">
    <property type="entry name" value="NadA-like"/>
    <property type="match status" value="1"/>
</dbReference>
<evidence type="ECO:0000256" key="9">
    <source>
        <dbReference type="ARBA" id="ARBA00023004"/>
    </source>
</evidence>
<keyword evidence="7 11" id="KW-0808">Transferase</keyword>
<dbReference type="GO" id="GO:0005829">
    <property type="term" value="C:cytosol"/>
    <property type="evidence" value="ECO:0007669"/>
    <property type="project" value="TreeGrafter"/>
</dbReference>
<accession>A0A3B0Y9K1</accession>
<dbReference type="InterPro" id="IPR003473">
    <property type="entry name" value="NadA"/>
</dbReference>
<evidence type="ECO:0000256" key="5">
    <source>
        <dbReference type="ARBA" id="ARBA00022490"/>
    </source>
</evidence>
<dbReference type="InterPro" id="IPR036094">
    <property type="entry name" value="NadA_sf"/>
</dbReference>
<dbReference type="PANTHER" id="PTHR30573">
    <property type="entry name" value="QUINOLINATE SYNTHETASE A"/>
    <property type="match status" value="1"/>
</dbReference>
<dbReference type="Gene3D" id="3.40.50.10800">
    <property type="entry name" value="NadA-like"/>
    <property type="match status" value="3"/>
</dbReference>
<reference evidence="11" key="1">
    <citation type="submission" date="2018-06" db="EMBL/GenBank/DDBJ databases">
        <authorList>
            <person name="Zhirakovskaya E."/>
        </authorList>
    </citation>
    <scope>NUCLEOTIDE SEQUENCE</scope>
</reference>
<sequence length="380" mass="43019">MSVSLIVSDDCCYFGKIMTSLAIHEFSLLDEKSCDERIQAARDSLGERLVILGHHYQRDEVFKHTDFAGDSLKLSREAAQSNAEYIIFCGVHFMAEVADILSRPEQVSILPDLGAGCSMADMANLAKVERSWRELESVLNPDEKVTPVTYINSAADLKAFCGRHGGVVCTSTNARKILDWSFSQREKILFFPDQHLGRNTAYEMGIPLSDMVVWDYDLPMGGLSAEQIHNAKMILWKGFCSVHQVFTTQQIDDFKQKYPETKVISHPESSFEVCQQSDYVGSTEYIIQTIADSEPGTRWLVGTELNLVNRLNDQFKHENKSVHFMSPTICMCSTMFRIDPQHLLWCLENLVQGNVVNQIKVDEQEAIMARLALNRMLEIS</sequence>
<dbReference type="GO" id="GO:0034628">
    <property type="term" value="P:'de novo' NAD+ biosynthetic process from L-aspartate"/>
    <property type="evidence" value="ECO:0007669"/>
    <property type="project" value="TreeGrafter"/>
</dbReference>
<dbReference type="GO" id="GO:0051539">
    <property type="term" value="F:4 iron, 4 sulfur cluster binding"/>
    <property type="evidence" value="ECO:0007669"/>
    <property type="project" value="UniProtKB-KW"/>
</dbReference>
<comment type="pathway">
    <text evidence="2">Cofactor biosynthesis; NAD(+) biosynthesis; quinolinate from iminoaspartate: step 1/1.</text>
</comment>
<dbReference type="UniPathway" id="UPA00253">
    <property type="reaction ID" value="UER00327"/>
</dbReference>
<evidence type="ECO:0000256" key="4">
    <source>
        <dbReference type="ARBA" id="ARBA00022485"/>
    </source>
</evidence>
<dbReference type="AlphaFoldDB" id="A0A3B0Y9K1"/>
<evidence type="ECO:0000256" key="1">
    <source>
        <dbReference type="ARBA" id="ARBA00001966"/>
    </source>
</evidence>
<keyword evidence="9" id="KW-0408">Iron</keyword>
<dbReference type="GO" id="GO:0046872">
    <property type="term" value="F:metal ion binding"/>
    <property type="evidence" value="ECO:0007669"/>
    <property type="project" value="UniProtKB-KW"/>
</dbReference>
<proteinExistence type="inferred from homology"/>
<dbReference type="NCBIfam" id="TIGR00550">
    <property type="entry name" value="nadA"/>
    <property type="match status" value="1"/>
</dbReference>
<organism evidence="11">
    <name type="scientific">hydrothermal vent metagenome</name>
    <dbReference type="NCBI Taxonomy" id="652676"/>
    <lineage>
        <taxon>unclassified sequences</taxon>
        <taxon>metagenomes</taxon>
        <taxon>ecological metagenomes</taxon>
    </lineage>
</organism>
<dbReference type="InterPro" id="IPR023515">
    <property type="entry name" value="Quinolinate_synth_A_type3"/>
</dbReference>
<evidence type="ECO:0000256" key="7">
    <source>
        <dbReference type="ARBA" id="ARBA00022679"/>
    </source>
</evidence>